<feature type="region of interest" description="Disordered" evidence="1">
    <location>
        <begin position="1"/>
        <end position="22"/>
    </location>
</feature>
<evidence type="ECO:0000313" key="3">
    <source>
        <dbReference type="RefSeq" id="XP_029302881.1"/>
    </source>
</evidence>
<keyword evidence="2" id="KW-1185">Reference proteome</keyword>
<sequence>MARAETIESAGETGEGGIGPLPRYNTCRMELPRPFYNWPGLLTTTTITTGSVTGTGAIHLHHNHHHLHPLEALYLSYPLPYPEPAGQDEPQTHQQLPALSPSPTSPLPTCNEREEMVGGSVASSVFSGEHSDSYRQERQEASSRQGPLPDLLPHNEHPSWASPHHRSPRGEAVQELEIWRMAHRIRAIGDELEATVLHRARAAPHWQDWRDTCRGLFNFITQTLSTLYRLT</sequence>
<feature type="region of interest" description="Disordered" evidence="1">
    <location>
        <begin position="81"/>
        <end position="112"/>
    </location>
</feature>
<dbReference type="KEGG" id="cgob:115018166"/>
<feature type="region of interest" description="Disordered" evidence="1">
    <location>
        <begin position="124"/>
        <end position="171"/>
    </location>
</feature>
<proteinExistence type="predicted"/>
<evidence type="ECO:0000313" key="2">
    <source>
        <dbReference type="Proteomes" id="UP000504630"/>
    </source>
</evidence>
<dbReference type="CTD" id="27113"/>
<dbReference type="RefSeq" id="XP_029302881.1">
    <property type="nucleotide sequence ID" value="XM_029447021.1"/>
</dbReference>
<organism evidence="2 3">
    <name type="scientific">Cottoperca gobio</name>
    <name type="common">Frogmouth</name>
    <name type="synonym">Aphritis gobio</name>
    <dbReference type="NCBI Taxonomy" id="56716"/>
    <lineage>
        <taxon>Eukaryota</taxon>
        <taxon>Metazoa</taxon>
        <taxon>Chordata</taxon>
        <taxon>Craniata</taxon>
        <taxon>Vertebrata</taxon>
        <taxon>Euteleostomi</taxon>
        <taxon>Actinopterygii</taxon>
        <taxon>Neopterygii</taxon>
        <taxon>Teleostei</taxon>
        <taxon>Neoteleostei</taxon>
        <taxon>Acanthomorphata</taxon>
        <taxon>Eupercaria</taxon>
        <taxon>Perciformes</taxon>
        <taxon>Notothenioidei</taxon>
        <taxon>Bovichtidae</taxon>
        <taxon>Cottoperca</taxon>
    </lineage>
</organism>
<dbReference type="InParanoid" id="A0A6J2QYJ2"/>
<dbReference type="OrthoDB" id="9879526at2759"/>
<gene>
    <name evidence="3" type="primary">bbc3</name>
</gene>
<accession>A0A6J2QYJ2</accession>
<dbReference type="AlphaFoldDB" id="A0A6J2QYJ2"/>
<evidence type="ECO:0000256" key="1">
    <source>
        <dbReference type="SAM" id="MobiDB-lite"/>
    </source>
</evidence>
<name>A0A6J2QYJ2_COTGO</name>
<reference evidence="3" key="1">
    <citation type="submission" date="2025-08" db="UniProtKB">
        <authorList>
            <consortium name="RefSeq"/>
        </authorList>
    </citation>
    <scope>IDENTIFICATION</scope>
</reference>
<dbReference type="Proteomes" id="UP000504630">
    <property type="component" value="Chromosome 13"/>
</dbReference>
<dbReference type="GeneID" id="115018166"/>
<feature type="compositionally biased region" description="Basic and acidic residues" evidence="1">
    <location>
        <begin position="129"/>
        <end position="141"/>
    </location>
</feature>
<protein>
    <submittedName>
        <fullName evidence="3">Bcl-2-binding component 3</fullName>
    </submittedName>
</protein>